<dbReference type="AlphaFoldDB" id="A0A7J4IWH1"/>
<comment type="caution">
    <text evidence="1">The sequence shown here is derived from an EMBL/GenBank/DDBJ whole genome shotgun (WGS) entry which is preliminary data.</text>
</comment>
<accession>A0A7J4IWH1</accession>
<evidence type="ECO:0000313" key="1">
    <source>
        <dbReference type="EMBL" id="HIH08097.1"/>
    </source>
</evidence>
<evidence type="ECO:0000313" key="2">
    <source>
        <dbReference type="Proteomes" id="UP000577419"/>
    </source>
</evidence>
<dbReference type="Gene3D" id="1.10.10.10">
    <property type="entry name" value="Winged helix-like DNA-binding domain superfamily/Winged helix DNA-binding domain"/>
    <property type="match status" value="2"/>
</dbReference>
<reference evidence="2" key="1">
    <citation type="journal article" date="2020" name="bioRxiv">
        <title>A rank-normalized archaeal taxonomy based on genome phylogeny resolves widespread incomplete and uneven classifications.</title>
        <authorList>
            <person name="Rinke C."/>
            <person name="Chuvochina M."/>
            <person name="Mussig A.J."/>
            <person name="Chaumeil P.-A."/>
            <person name="Waite D.W."/>
            <person name="Whitman W.B."/>
            <person name="Parks D.H."/>
            <person name="Hugenholtz P."/>
        </authorList>
    </citation>
    <scope>NUCLEOTIDE SEQUENCE [LARGE SCALE GENOMIC DNA]</scope>
</reference>
<dbReference type="Pfam" id="PF13412">
    <property type="entry name" value="HTH_24"/>
    <property type="match status" value="2"/>
</dbReference>
<gene>
    <name evidence="1" type="ORF">HA237_01870</name>
</gene>
<dbReference type="EMBL" id="DUFG01000013">
    <property type="protein sequence ID" value="HIH08097.1"/>
    <property type="molecule type" value="Genomic_DNA"/>
</dbReference>
<proteinExistence type="predicted"/>
<dbReference type="PANTHER" id="PTHR43413">
    <property type="entry name" value="TRANSCRIPTIONAL REGULATOR, ASNC FAMILY"/>
    <property type="match status" value="1"/>
</dbReference>
<protein>
    <submittedName>
        <fullName evidence="1">Lrp/AsnC family transcriptional regulator</fullName>
    </submittedName>
</protein>
<sequence>MDTVDTQILRIMGLRPYGQLPQDMNGFKPAYIAKKIGLEPKTVKARIQRLKESGLISFYQLYPNFNHLEVNGSAYLFNVKEQDQKPKIIKRIEMVGELLEVHDFLGKELCVDIGYHTNYDLDKKIGLLREFTGDAKPICFYHRHMPKVNRKLSLLDWRILKTLRYNALQSPATVAAQLKISLKTAKRRIERMGKEGSFFIVPALDPSKAIGLVLFELLVYTNQSVNNSSIQQILQTTKDHYVYHYIPASSALGNFDLILFVDSIGKIEELRQKVSKINGVAKTNALIFQGWHDFTGWIDSAIEQKISSLSKT</sequence>
<dbReference type="InterPro" id="IPR036388">
    <property type="entry name" value="WH-like_DNA-bd_sf"/>
</dbReference>
<dbReference type="PANTHER" id="PTHR43413:SF8">
    <property type="entry name" value="HTH-TYPE TRANSCRIPTIONAL REGULATOR PTR1"/>
    <property type="match status" value="1"/>
</dbReference>
<dbReference type="Proteomes" id="UP000577419">
    <property type="component" value="Unassembled WGS sequence"/>
</dbReference>
<organism evidence="1 2">
    <name type="scientific">Candidatus Iainarchaeum sp</name>
    <dbReference type="NCBI Taxonomy" id="3101447"/>
    <lineage>
        <taxon>Archaea</taxon>
        <taxon>Candidatus Iainarchaeota</taxon>
        <taxon>Candidatus Iainarchaeia</taxon>
        <taxon>Candidatus Iainarchaeales</taxon>
        <taxon>Candidatus Iainarchaeaceae</taxon>
        <taxon>Candidatus Iainarchaeum</taxon>
    </lineage>
</organism>
<name>A0A7J4IWH1_9ARCH</name>
<dbReference type="InterPro" id="IPR050684">
    <property type="entry name" value="HTH-Siroheme_Decarb"/>
</dbReference>